<evidence type="ECO:0000313" key="5">
    <source>
        <dbReference type="EMBL" id="KAF3334462.1"/>
    </source>
</evidence>
<keyword evidence="5" id="KW-0675">Receptor</keyword>
<evidence type="ECO:0000256" key="1">
    <source>
        <dbReference type="ARBA" id="ARBA00022614"/>
    </source>
</evidence>
<dbReference type="OrthoDB" id="406235at2759"/>
<keyword evidence="1" id="KW-0433">Leucine-rich repeat</keyword>
<dbReference type="InterPro" id="IPR013210">
    <property type="entry name" value="LRR_N_plant-typ"/>
</dbReference>
<protein>
    <submittedName>
        <fullName evidence="5">Somatic embryogenesis receptor kinase 1-like protein</fullName>
    </submittedName>
</protein>
<dbReference type="Proteomes" id="UP000623129">
    <property type="component" value="Unassembled WGS sequence"/>
</dbReference>
<evidence type="ECO:0000259" key="4">
    <source>
        <dbReference type="Pfam" id="PF08263"/>
    </source>
</evidence>
<keyword evidence="3" id="KW-0677">Repeat</keyword>
<feature type="domain" description="Leucine-rich repeat-containing N-terminal plant-type" evidence="4">
    <location>
        <begin position="5"/>
        <end position="40"/>
    </location>
</feature>
<evidence type="ECO:0000256" key="2">
    <source>
        <dbReference type="ARBA" id="ARBA00022729"/>
    </source>
</evidence>
<reference evidence="5" key="1">
    <citation type="submission" date="2020-01" db="EMBL/GenBank/DDBJ databases">
        <title>Genome sequence of Kobresia littledalei, the first chromosome-level genome in the family Cyperaceae.</title>
        <authorList>
            <person name="Qu G."/>
        </authorList>
    </citation>
    <scope>NUCLEOTIDE SEQUENCE</scope>
    <source>
        <strain evidence="5">C.B.Clarke</strain>
        <tissue evidence="5">Leaf</tissue>
    </source>
</reference>
<keyword evidence="6" id="KW-1185">Reference proteome</keyword>
<evidence type="ECO:0000256" key="3">
    <source>
        <dbReference type="ARBA" id="ARBA00022737"/>
    </source>
</evidence>
<evidence type="ECO:0000313" key="6">
    <source>
        <dbReference type="Proteomes" id="UP000623129"/>
    </source>
</evidence>
<comment type="caution">
    <text evidence="5">The sequence shown here is derived from an EMBL/GenBank/DDBJ whole genome shotgun (WGS) entry which is preliminary data.</text>
</comment>
<dbReference type="PANTHER" id="PTHR47988">
    <property type="entry name" value="SOMATIC EMBRYOGENESIS RECEPTOR KINASE 1"/>
    <property type="match status" value="1"/>
</dbReference>
<proteinExistence type="predicted"/>
<dbReference type="Gene3D" id="3.80.10.10">
    <property type="entry name" value="Ribonuclease Inhibitor"/>
    <property type="match status" value="1"/>
</dbReference>
<dbReference type="SUPFAM" id="SSF52058">
    <property type="entry name" value="L domain-like"/>
    <property type="match status" value="1"/>
</dbReference>
<organism evidence="5 6">
    <name type="scientific">Carex littledalei</name>
    <dbReference type="NCBI Taxonomy" id="544730"/>
    <lineage>
        <taxon>Eukaryota</taxon>
        <taxon>Viridiplantae</taxon>
        <taxon>Streptophyta</taxon>
        <taxon>Embryophyta</taxon>
        <taxon>Tracheophyta</taxon>
        <taxon>Spermatophyta</taxon>
        <taxon>Magnoliopsida</taxon>
        <taxon>Liliopsida</taxon>
        <taxon>Poales</taxon>
        <taxon>Cyperaceae</taxon>
        <taxon>Cyperoideae</taxon>
        <taxon>Cariceae</taxon>
        <taxon>Carex</taxon>
        <taxon>Carex subgen. Euthyceras</taxon>
    </lineage>
</organism>
<dbReference type="InterPro" id="IPR001611">
    <property type="entry name" value="Leu-rich_rpt"/>
</dbReference>
<dbReference type="InterPro" id="IPR032675">
    <property type="entry name" value="LRR_dom_sf"/>
</dbReference>
<dbReference type="Pfam" id="PF13855">
    <property type="entry name" value="LRR_8"/>
    <property type="match status" value="1"/>
</dbReference>
<name>A0A833RAK6_9POAL</name>
<sequence length="147" mass="16249">MLPVDILYAQKEAWSDPNNVLESWNQSLSTPCTWFHITCNNNNSVVRIDLGHAGLSGSLISQLGELTYLQYLELQYNNISGVIPTSFSNLTNLISLDLEWNQLSGTIPASLGNLYYLKYLNLNGNMLNGSLPLEVLSLVTTGSLLEL</sequence>
<gene>
    <name evidence="5" type="ORF">FCM35_KLT21066</name>
</gene>
<dbReference type="EMBL" id="SWLB01000009">
    <property type="protein sequence ID" value="KAF3334462.1"/>
    <property type="molecule type" value="Genomic_DNA"/>
</dbReference>
<dbReference type="AlphaFoldDB" id="A0A833RAK6"/>
<dbReference type="FunFam" id="3.80.10.10:FF:000024">
    <property type="entry name" value="Somatic embryogenesis receptor kinase 1"/>
    <property type="match status" value="1"/>
</dbReference>
<keyword evidence="5" id="KW-0418">Kinase</keyword>
<keyword evidence="2" id="KW-0732">Signal</keyword>
<dbReference type="GO" id="GO:0016301">
    <property type="term" value="F:kinase activity"/>
    <property type="evidence" value="ECO:0007669"/>
    <property type="project" value="UniProtKB-KW"/>
</dbReference>
<dbReference type="Pfam" id="PF08263">
    <property type="entry name" value="LRRNT_2"/>
    <property type="match status" value="1"/>
</dbReference>
<accession>A0A833RAK6</accession>
<keyword evidence="5" id="KW-0808">Transferase</keyword>